<keyword evidence="2 6" id="KW-0812">Transmembrane</keyword>
<evidence type="ECO:0000313" key="9">
    <source>
        <dbReference type="Proteomes" id="UP000620670"/>
    </source>
</evidence>
<dbReference type="RefSeq" id="WP_199049772.1">
    <property type="nucleotide sequence ID" value="NZ_JAELXT010000014.1"/>
</dbReference>
<keyword evidence="3 6" id="KW-1133">Transmembrane helix</keyword>
<feature type="region of interest" description="Disordered" evidence="5">
    <location>
        <begin position="443"/>
        <end position="537"/>
    </location>
</feature>
<sequence>MWRALVFIGLLCVAAFGAVWLAERPGTVLITFAGYEIQMSVAVAAIALAGLALFLALLWSLVSGLLHLPSRLTFASRARRRSRGYQAVSRGMVAVGAGDTIAARRYANEAERLLGREPLTLLLKAQAAQVSGNREAAEAAFGQMMEEDETRVLGLRGLFVEARRRGDAGSAQQYASEAVRLAPAAAWASDAVLEARCADHDWRGALEAVERRASLGLLNKATAKRHRAVLLTADALERVDHDPDGALRSAQDGLKLAPDLVPAAALAGRLLSRKGDLRKAAKVIETAWRSLPHPDLADVYLNLRPGDSGLDRLKRAETLMKLSGGAPEGRLAVARAALEAREFARARDALEPLLQERPSMRVCLLMSDLEQAEHGSTGKGREWLARATRAPRDPAWIADGIVSDHWLPISPVTGRLDAFVWQAPPDVLVAPELTLHDDVTADLDEEPKPLPVMPAPAPTPEPQPVSEIVSAQEPAPEPEHDVLKSELKAALNSAEPVQAEPPPPPPPREPVVFPATPPDVPKPKEEAAPRRSVFSVW</sequence>
<feature type="compositionally biased region" description="Pro residues" evidence="5">
    <location>
        <begin position="449"/>
        <end position="463"/>
    </location>
</feature>
<organism evidence="8 9">
    <name type="scientific">Microvirga splendida</name>
    <dbReference type="NCBI Taxonomy" id="2795727"/>
    <lineage>
        <taxon>Bacteria</taxon>
        <taxon>Pseudomonadati</taxon>
        <taxon>Pseudomonadota</taxon>
        <taxon>Alphaproteobacteria</taxon>
        <taxon>Hyphomicrobiales</taxon>
        <taxon>Methylobacteriaceae</taxon>
        <taxon>Microvirga</taxon>
    </lineage>
</organism>
<evidence type="ECO:0000256" key="1">
    <source>
        <dbReference type="ARBA" id="ARBA00004370"/>
    </source>
</evidence>
<name>A0ABS0Y3M9_9HYPH</name>
<evidence type="ECO:0000256" key="2">
    <source>
        <dbReference type="ARBA" id="ARBA00022692"/>
    </source>
</evidence>
<accession>A0ABS0Y3M9</accession>
<dbReference type="Proteomes" id="UP000620670">
    <property type="component" value="Unassembled WGS sequence"/>
</dbReference>
<reference evidence="9" key="1">
    <citation type="submission" date="2020-12" db="EMBL/GenBank/DDBJ databases">
        <title>Hymenobacter sp.</title>
        <authorList>
            <person name="Kim M.K."/>
        </authorList>
    </citation>
    <scope>NUCLEOTIDE SEQUENCE [LARGE SCALE GENOMIC DNA]</scope>
    <source>
        <strain evidence="9">BT325</strain>
    </source>
</reference>
<comment type="subcellular location">
    <subcellularLocation>
        <location evidence="1">Membrane</location>
    </subcellularLocation>
</comment>
<gene>
    <name evidence="8" type="ORF">JAO75_14070</name>
</gene>
<evidence type="ECO:0000256" key="6">
    <source>
        <dbReference type="SAM" id="Phobius"/>
    </source>
</evidence>
<feature type="transmembrane region" description="Helical" evidence="6">
    <location>
        <begin position="37"/>
        <end position="62"/>
    </location>
</feature>
<feature type="domain" description="HemY N-terminal" evidence="7">
    <location>
        <begin position="26"/>
        <end position="132"/>
    </location>
</feature>
<keyword evidence="9" id="KW-1185">Reference proteome</keyword>
<protein>
    <submittedName>
        <fullName evidence="8">Heme biosynthesis protein HemY</fullName>
    </submittedName>
</protein>
<comment type="caution">
    <text evidence="8">The sequence shown here is derived from an EMBL/GenBank/DDBJ whole genome shotgun (WGS) entry which is preliminary data.</text>
</comment>
<evidence type="ECO:0000259" key="7">
    <source>
        <dbReference type="Pfam" id="PF07219"/>
    </source>
</evidence>
<feature type="compositionally biased region" description="Pro residues" evidence="5">
    <location>
        <begin position="499"/>
        <end position="520"/>
    </location>
</feature>
<dbReference type="EMBL" id="JAELXT010000014">
    <property type="protein sequence ID" value="MBJ6126530.1"/>
    <property type="molecule type" value="Genomic_DNA"/>
</dbReference>
<dbReference type="PIRSF" id="PIRSF031802">
    <property type="entry name" value="UCP031802"/>
    <property type="match status" value="1"/>
</dbReference>
<evidence type="ECO:0000256" key="4">
    <source>
        <dbReference type="ARBA" id="ARBA00023136"/>
    </source>
</evidence>
<dbReference type="InterPro" id="IPR016982">
    <property type="entry name" value="Mms48"/>
</dbReference>
<dbReference type="InterPro" id="IPR011990">
    <property type="entry name" value="TPR-like_helical_dom_sf"/>
</dbReference>
<keyword evidence="4 6" id="KW-0472">Membrane</keyword>
<evidence type="ECO:0000256" key="5">
    <source>
        <dbReference type="SAM" id="MobiDB-lite"/>
    </source>
</evidence>
<evidence type="ECO:0000256" key="3">
    <source>
        <dbReference type="ARBA" id="ARBA00022989"/>
    </source>
</evidence>
<proteinExistence type="predicted"/>
<dbReference type="Pfam" id="PF07219">
    <property type="entry name" value="HemY_N"/>
    <property type="match status" value="1"/>
</dbReference>
<evidence type="ECO:0000313" key="8">
    <source>
        <dbReference type="EMBL" id="MBJ6126530.1"/>
    </source>
</evidence>
<feature type="compositionally biased region" description="Basic and acidic residues" evidence="5">
    <location>
        <begin position="477"/>
        <end position="487"/>
    </location>
</feature>
<dbReference type="SUPFAM" id="SSF48452">
    <property type="entry name" value="TPR-like"/>
    <property type="match status" value="1"/>
</dbReference>
<dbReference type="InterPro" id="IPR010817">
    <property type="entry name" value="HemY_N"/>
</dbReference>
<dbReference type="Gene3D" id="1.25.40.10">
    <property type="entry name" value="Tetratricopeptide repeat domain"/>
    <property type="match status" value="1"/>
</dbReference>